<dbReference type="RefSeq" id="WP_109720264.1">
    <property type="nucleotide sequence ID" value="NZ_QEQK01000007.1"/>
</dbReference>
<dbReference type="SMART" id="SM00986">
    <property type="entry name" value="UDG"/>
    <property type="match status" value="1"/>
</dbReference>
<dbReference type="OrthoDB" id="9799921at2"/>
<dbReference type="InterPro" id="IPR026353">
    <property type="entry name" value="Hypoxan-DNA_Glyclase"/>
</dbReference>
<dbReference type="NCBIfam" id="TIGR04274">
    <property type="entry name" value="hypoxanDNAglyco"/>
    <property type="match status" value="1"/>
</dbReference>
<dbReference type="SMART" id="SM00987">
    <property type="entry name" value="UreE_C"/>
    <property type="match status" value="1"/>
</dbReference>
<sequence>MGNPVVIGFAPLADATASVLVLGSLPSVASVLVGQYYGHPRNAFWPIMGRLFGFDATAQYSERCAALQAAGVAVWDVAAQAQRPGSLDAAIRAPTVQPTDLDGLLRRCPGIGHVFFNGGAAATLFRRHHPADTDIRQLPATRLPSTSPAHASLRFEQKLTAWQVVRDRVQSS</sequence>
<dbReference type="SUPFAM" id="SSF52141">
    <property type="entry name" value="Uracil-DNA glycosylase-like"/>
    <property type="match status" value="1"/>
</dbReference>
<evidence type="ECO:0000259" key="1">
    <source>
        <dbReference type="SMART" id="SM00986"/>
    </source>
</evidence>
<reference evidence="2 3" key="1">
    <citation type="submission" date="2018-05" db="EMBL/GenBank/DDBJ databases">
        <title>Abyssibacter profundi OUC007T gen. nov., sp. nov, a marine bacterium isolated from seawater of the Mariana Trench.</title>
        <authorList>
            <person name="Zhou S."/>
        </authorList>
    </citation>
    <scope>NUCLEOTIDE SEQUENCE [LARGE SCALE GENOMIC DNA]</scope>
    <source>
        <strain evidence="2 3">OUC007</strain>
    </source>
</reference>
<comment type="caution">
    <text evidence="2">The sequence shown here is derived from an EMBL/GenBank/DDBJ whole genome shotgun (WGS) entry which is preliminary data.</text>
</comment>
<gene>
    <name evidence="2" type="ORF">DEH80_09560</name>
</gene>
<protein>
    <submittedName>
        <fullName evidence="2">DNA-deoxyinosine glycosylase</fullName>
    </submittedName>
</protein>
<name>A0A363UKV8_9GAMM</name>
<feature type="domain" description="Uracil-DNA glycosylase-like" evidence="1">
    <location>
        <begin position="10"/>
        <end position="166"/>
    </location>
</feature>
<dbReference type="InterPro" id="IPR036895">
    <property type="entry name" value="Uracil-DNA_glycosylase-like_sf"/>
</dbReference>
<accession>A0A363UKV8</accession>
<dbReference type="Gene3D" id="3.40.470.10">
    <property type="entry name" value="Uracil-DNA glycosylase-like domain"/>
    <property type="match status" value="1"/>
</dbReference>
<dbReference type="InterPro" id="IPR005122">
    <property type="entry name" value="Uracil-DNA_glycosylase-like"/>
</dbReference>
<proteinExistence type="predicted"/>
<dbReference type="AlphaFoldDB" id="A0A363UKV8"/>
<evidence type="ECO:0000313" key="2">
    <source>
        <dbReference type="EMBL" id="PWN56048.1"/>
    </source>
</evidence>
<dbReference type="Proteomes" id="UP000251800">
    <property type="component" value="Unassembled WGS sequence"/>
</dbReference>
<dbReference type="Pfam" id="PF03167">
    <property type="entry name" value="UDG"/>
    <property type="match status" value="1"/>
</dbReference>
<organism evidence="2 3">
    <name type="scientific">Abyssibacter profundi</name>
    <dbReference type="NCBI Taxonomy" id="2182787"/>
    <lineage>
        <taxon>Bacteria</taxon>
        <taxon>Pseudomonadati</taxon>
        <taxon>Pseudomonadota</taxon>
        <taxon>Gammaproteobacteria</taxon>
        <taxon>Chromatiales</taxon>
        <taxon>Oceanococcaceae</taxon>
        <taxon>Abyssibacter</taxon>
    </lineage>
</organism>
<evidence type="ECO:0000313" key="3">
    <source>
        <dbReference type="Proteomes" id="UP000251800"/>
    </source>
</evidence>
<dbReference type="CDD" id="cd10032">
    <property type="entry name" value="UDG-F6_HDG"/>
    <property type="match status" value="1"/>
</dbReference>
<dbReference type="EMBL" id="QEQK01000007">
    <property type="protein sequence ID" value="PWN56048.1"/>
    <property type="molecule type" value="Genomic_DNA"/>
</dbReference>
<keyword evidence="3" id="KW-1185">Reference proteome</keyword>